<evidence type="ECO:0000313" key="2">
    <source>
        <dbReference type="EMBL" id="CAK1241211.1"/>
    </source>
</evidence>
<dbReference type="EMBL" id="CAUZLT010000003">
    <property type="protein sequence ID" value="CAK1241211.1"/>
    <property type="molecule type" value="Genomic_DNA"/>
</dbReference>
<organism evidence="2 3">
    <name type="scientific">Fructobacillus tropaeoli</name>
    <dbReference type="NCBI Taxonomy" id="709323"/>
    <lineage>
        <taxon>Bacteria</taxon>
        <taxon>Bacillati</taxon>
        <taxon>Bacillota</taxon>
        <taxon>Bacilli</taxon>
        <taxon>Lactobacillales</taxon>
        <taxon>Lactobacillaceae</taxon>
        <taxon>Fructobacillus</taxon>
    </lineage>
</organism>
<comment type="caution">
    <text evidence="2">The sequence shown here is derived from an EMBL/GenBank/DDBJ whole genome shotgun (WGS) entry which is preliminary data.</text>
</comment>
<reference evidence="2 3" key="1">
    <citation type="submission" date="2023-10" db="EMBL/GenBank/DDBJ databases">
        <authorList>
            <person name="Botero Cardona J."/>
        </authorList>
    </citation>
    <scope>NUCLEOTIDE SEQUENCE [LARGE SCALE GENOMIC DNA]</scope>
    <source>
        <strain evidence="2 3">R-53137</strain>
    </source>
</reference>
<evidence type="ECO:0000259" key="1">
    <source>
        <dbReference type="PROSITE" id="PS50943"/>
    </source>
</evidence>
<dbReference type="Gene3D" id="1.10.260.40">
    <property type="entry name" value="lambda repressor-like DNA-binding domains"/>
    <property type="match status" value="1"/>
</dbReference>
<sequence length="69" mass="7944">MKQHLQYLTPDTQKAIRRKRGELSLTKESLAKQLGVSRPTLNRIEGQTDGVAVRIDIYKRVSDWLAEHV</sequence>
<dbReference type="InterPro" id="IPR010982">
    <property type="entry name" value="Lambda_DNA-bd_dom_sf"/>
</dbReference>
<proteinExistence type="predicted"/>
<dbReference type="Pfam" id="PF01381">
    <property type="entry name" value="HTH_3"/>
    <property type="match status" value="1"/>
</dbReference>
<dbReference type="SUPFAM" id="SSF47413">
    <property type="entry name" value="lambda repressor-like DNA-binding domains"/>
    <property type="match status" value="1"/>
</dbReference>
<dbReference type="Proteomes" id="UP001314262">
    <property type="component" value="Unassembled WGS sequence"/>
</dbReference>
<evidence type="ECO:0000313" key="3">
    <source>
        <dbReference type="Proteomes" id="UP001314262"/>
    </source>
</evidence>
<protein>
    <recommendedName>
        <fullName evidence="1">HTH cro/C1-type domain-containing protein</fullName>
    </recommendedName>
</protein>
<accession>A0ABM9MUM5</accession>
<gene>
    <name evidence="2" type="ORF">R53137_KAKDMLNK_00824</name>
</gene>
<dbReference type="InterPro" id="IPR001387">
    <property type="entry name" value="Cro/C1-type_HTH"/>
</dbReference>
<keyword evidence="3" id="KW-1185">Reference proteome</keyword>
<dbReference type="RefSeq" id="WP_338349083.1">
    <property type="nucleotide sequence ID" value="NZ_CAUZLT010000003.1"/>
</dbReference>
<dbReference type="PROSITE" id="PS50943">
    <property type="entry name" value="HTH_CROC1"/>
    <property type="match status" value="1"/>
</dbReference>
<dbReference type="CDD" id="cd00093">
    <property type="entry name" value="HTH_XRE"/>
    <property type="match status" value="1"/>
</dbReference>
<feature type="domain" description="HTH cro/C1-type" evidence="1">
    <location>
        <begin position="16"/>
        <end position="45"/>
    </location>
</feature>
<name>A0ABM9MUM5_9LACO</name>